<dbReference type="Proteomes" id="UP001230685">
    <property type="component" value="Unassembled WGS sequence"/>
</dbReference>
<feature type="signal peptide" evidence="2">
    <location>
        <begin position="1"/>
        <end position="19"/>
    </location>
</feature>
<evidence type="ECO:0000313" key="4">
    <source>
        <dbReference type="Proteomes" id="UP001230685"/>
    </source>
</evidence>
<accession>A0ABT9EJD0</accession>
<protein>
    <submittedName>
        <fullName evidence="3">Alpha/beta hydrolase-fold protein</fullName>
    </submittedName>
</protein>
<evidence type="ECO:0000256" key="1">
    <source>
        <dbReference type="ARBA" id="ARBA00022729"/>
    </source>
</evidence>
<dbReference type="SUPFAM" id="SSF53474">
    <property type="entry name" value="alpha/beta-Hydrolases"/>
    <property type="match status" value="1"/>
</dbReference>
<dbReference type="InterPro" id="IPR050955">
    <property type="entry name" value="Plant_Biomass_Hydrol_Est"/>
</dbReference>
<dbReference type="GO" id="GO:0016787">
    <property type="term" value="F:hydrolase activity"/>
    <property type="evidence" value="ECO:0007669"/>
    <property type="project" value="UniProtKB-KW"/>
</dbReference>
<reference evidence="3 4" key="1">
    <citation type="submission" date="2023-07" db="EMBL/GenBank/DDBJ databases">
        <authorList>
            <person name="Kim M.K."/>
        </authorList>
    </citation>
    <scope>NUCLEOTIDE SEQUENCE [LARGE SCALE GENOMIC DNA]</scope>
    <source>
        <strain evidence="3 4">KR1UV-12</strain>
    </source>
</reference>
<dbReference type="RefSeq" id="WP_305172554.1">
    <property type="nucleotide sequence ID" value="NZ_JAUUDS010000002.1"/>
</dbReference>
<sequence length="243" mass="26641">MRRLLAAALLALTASAATADPLPLGAGQTAQAAYRAGDYPFLLFVPRGYETDKTQTWPLMIFLHGSGERGSDVTQVAAWGPPKVLAQHPGTPMLIVSPQLPADADWDVATLDRLLADIRKRYRVDPSRIYLTGLSLGGIASWRWAIAHPDLFAAVAPVAAETPTRRACVLKDVPIWAFHGDDDGAVPVRGDFEMIEAIRACKGSVKPRLTVYPATDHFSWVPAYDDPAFWRWIGEQRRQGVSR</sequence>
<keyword evidence="3" id="KW-0378">Hydrolase</keyword>
<comment type="caution">
    <text evidence="3">The sequence shown here is derived from an EMBL/GenBank/DDBJ whole genome shotgun (WGS) entry which is preliminary data.</text>
</comment>
<dbReference type="Gene3D" id="3.40.50.1820">
    <property type="entry name" value="alpha/beta hydrolase"/>
    <property type="match status" value="1"/>
</dbReference>
<name>A0ABT9EJD0_9SPHN</name>
<gene>
    <name evidence="3" type="ORF">Q5H91_06845</name>
</gene>
<dbReference type="EMBL" id="JAUUDS010000002">
    <property type="protein sequence ID" value="MDP1026923.1"/>
    <property type="molecule type" value="Genomic_DNA"/>
</dbReference>
<dbReference type="InterPro" id="IPR029058">
    <property type="entry name" value="AB_hydrolase_fold"/>
</dbReference>
<evidence type="ECO:0000313" key="3">
    <source>
        <dbReference type="EMBL" id="MDP1026923.1"/>
    </source>
</evidence>
<proteinExistence type="predicted"/>
<keyword evidence="4" id="KW-1185">Reference proteome</keyword>
<evidence type="ECO:0000256" key="2">
    <source>
        <dbReference type="SAM" id="SignalP"/>
    </source>
</evidence>
<organism evidence="3 4">
    <name type="scientific">Sphingomonas aurea</name>
    <dbReference type="NCBI Taxonomy" id="3063994"/>
    <lineage>
        <taxon>Bacteria</taxon>
        <taxon>Pseudomonadati</taxon>
        <taxon>Pseudomonadota</taxon>
        <taxon>Alphaproteobacteria</taxon>
        <taxon>Sphingomonadales</taxon>
        <taxon>Sphingomonadaceae</taxon>
        <taxon>Sphingomonas</taxon>
    </lineage>
</organism>
<keyword evidence="1 2" id="KW-0732">Signal</keyword>
<dbReference type="Pfam" id="PF00756">
    <property type="entry name" value="Esterase"/>
    <property type="match status" value="1"/>
</dbReference>
<dbReference type="PANTHER" id="PTHR43037">
    <property type="entry name" value="UNNAMED PRODUCT-RELATED"/>
    <property type="match status" value="1"/>
</dbReference>
<dbReference type="PANTHER" id="PTHR43037:SF1">
    <property type="entry name" value="BLL1128 PROTEIN"/>
    <property type="match status" value="1"/>
</dbReference>
<feature type="chain" id="PRO_5047493060" evidence="2">
    <location>
        <begin position="20"/>
        <end position="243"/>
    </location>
</feature>
<dbReference type="InterPro" id="IPR000801">
    <property type="entry name" value="Esterase-like"/>
</dbReference>